<evidence type="ECO:0000313" key="1">
    <source>
        <dbReference type="EMBL" id="KAG8155996.1"/>
    </source>
</evidence>
<comment type="caution">
    <text evidence="1">The sequence shown here is derived from an EMBL/GenBank/DDBJ whole genome shotgun (WGS) entry which is preliminary data.</text>
</comment>
<dbReference type="Proteomes" id="UP000827092">
    <property type="component" value="Unassembled WGS sequence"/>
</dbReference>
<protein>
    <submittedName>
        <fullName evidence="1">Uncharacterized protein</fullName>
    </submittedName>
</protein>
<accession>A0AAV6TDH6</accession>
<dbReference type="AlphaFoldDB" id="A0AAV6TDH6"/>
<feature type="non-terminal residue" evidence="1">
    <location>
        <position position="35"/>
    </location>
</feature>
<name>A0AAV6TDH6_9ARAC</name>
<sequence length="35" mass="4091">MPAFVWILHNGFFNVAVDPPNNKEEPMHRPPRFGK</sequence>
<evidence type="ECO:0000313" key="2">
    <source>
        <dbReference type="Proteomes" id="UP000827092"/>
    </source>
</evidence>
<keyword evidence="2" id="KW-1185">Reference proteome</keyword>
<proteinExistence type="predicted"/>
<reference evidence="1 2" key="1">
    <citation type="journal article" date="2022" name="Nat. Ecol. Evol.">
        <title>A masculinizing supergene underlies an exaggerated male reproductive morph in a spider.</title>
        <authorList>
            <person name="Hendrickx F."/>
            <person name="De Corte Z."/>
            <person name="Sonet G."/>
            <person name="Van Belleghem S.M."/>
            <person name="Kostlbacher S."/>
            <person name="Vangestel C."/>
        </authorList>
    </citation>
    <scope>NUCLEOTIDE SEQUENCE [LARGE SCALE GENOMIC DNA]</scope>
    <source>
        <strain evidence="1">W744_W776</strain>
    </source>
</reference>
<dbReference type="EMBL" id="JAFNEN010006402">
    <property type="protein sequence ID" value="KAG8155996.1"/>
    <property type="molecule type" value="Genomic_DNA"/>
</dbReference>
<organism evidence="1 2">
    <name type="scientific">Oedothorax gibbosus</name>
    <dbReference type="NCBI Taxonomy" id="931172"/>
    <lineage>
        <taxon>Eukaryota</taxon>
        <taxon>Metazoa</taxon>
        <taxon>Ecdysozoa</taxon>
        <taxon>Arthropoda</taxon>
        <taxon>Chelicerata</taxon>
        <taxon>Arachnida</taxon>
        <taxon>Araneae</taxon>
        <taxon>Araneomorphae</taxon>
        <taxon>Entelegynae</taxon>
        <taxon>Araneoidea</taxon>
        <taxon>Linyphiidae</taxon>
        <taxon>Erigoninae</taxon>
        <taxon>Oedothorax</taxon>
    </lineage>
</organism>
<gene>
    <name evidence="1" type="ORF">JTE90_013851</name>
</gene>